<sequence length="317" mass="33751">MRASSPGNPLNSFFGWFNAQAYLLLVFTTLTWGANAVAARLAVGEVSPMMLTCARWVVCCAALAVFSRREIAAHWRAALPAWRFFALMGTFGFTGFNALFYAAAHHTTAINMAIIQGTIPALVLLGSLVFFRTRITRLQVVGVLLTMAGIVVVASRGELAVLASLRLNIGDVWMLIACLLYTFYTLGLRQRPAVPAIVFFAATAAVACLASLPLLAVEIARGDFVAPSAKGVALIVFIGLLPSFISQLSFIQAISLIGPARAGVFLNLVPIFGPLLAVLVLGKQLSLYHAAALALVLTGIYVADILAHRQALKSPPP</sequence>
<dbReference type="PANTHER" id="PTHR42920:SF11">
    <property type="entry name" value="INNER MEMBRANE PROTEIN YTFF"/>
    <property type="match status" value="1"/>
</dbReference>
<dbReference type="InterPro" id="IPR037185">
    <property type="entry name" value="EmrE-like"/>
</dbReference>
<dbReference type="Proteomes" id="UP001226867">
    <property type="component" value="Unassembled WGS sequence"/>
</dbReference>
<proteinExistence type="predicted"/>
<feature type="transmembrane region" description="Helical" evidence="6">
    <location>
        <begin position="79"/>
        <end position="103"/>
    </location>
</feature>
<evidence type="ECO:0000256" key="2">
    <source>
        <dbReference type="ARBA" id="ARBA00022475"/>
    </source>
</evidence>
<comment type="subcellular location">
    <subcellularLocation>
        <location evidence="1">Cell membrane</location>
        <topology evidence="1">Multi-pass membrane protein</topology>
    </subcellularLocation>
</comment>
<feature type="domain" description="EamA" evidence="7">
    <location>
        <begin position="169"/>
        <end position="302"/>
    </location>
</feature>
<feature type="transmembrane region" description="Helical" evidence="6">
    <location>
        <begin position="287"/>
        <end position="307"/>
    </location>
</feature>
<dbReference type="InterPro" id="IPR000620">
    <property type="entry name" value="EamA_dom"/>
</dbReference>
<feature type="transmembrane region" description="Helical" evidence="6">
    <location>
        <begin position="232"/>
        <end position="251"/>
    </location>
</feature>
<dbReference type="Pfam" id="PF00892">
    <property type="entry name" value="EamA"/>
    <property type="match status" value="2"/>
</dbReference>
<comment type="caution">
    <text evidence="8">The sequence shown here is derived from an EMBL/GenBank/DDBJ whole genome shotgun (WGS) entry which is preliminary data.</text>
</comment>
<evidence type="ECO:0000259" key="7">
    <source>
        <dbReference type="Pfam" id="PF00892"/>
    </source>
</evidence>
<evidence type="ECO:0000256" key="5">
    <source>
        <dbReference type="ARBA" id="ARBA00023136"/>
    </source>
</evidence>
<evidence type="ECO:0000313" key="8">
    <source>
        <dbReference type="EMBL" id="MDP9902112.1"/>
    </source>
</evidence>
<reference evidence="8 9" key="1">
    <citation type="submission" date="2023-07" db="EMBL/GenBank/DDBJ databases">
        <title>Sorghum-associated microbial communities from plants grown in Nebraska, USA.</title>
        <authorList>
            <person name="Schachtman D."/>
        </authorList>
    </citation>
    <scope>NUCLEOTIDE SEQUENCE [LARGE SCALE GENOMIC DNA]</scope>
    <source>
        <strain evidence="8 9">DS1607</strain>
    </source>
</reference>
<feature type="transmembrane region" description="Helical" evidence="6">
    <location>
        <begin position="49"/>
        <end position="67"/>
    </location>
</feature>
<dbReference type="SUPFAM" id="SSF103481">
    <property type="entry name" value="Multidrug resistance efflux transporter EmrE"/>
    <property type="match status" value="2"/>
</dbReference>
<feature type="transmembrane region" description="Helical" evidence="6">
    <location>
        <begin position="263"/>
        <end position="281"/>
    </location>
</feature>
<dbReference type="PANTHER" id="PTHR42920">
    <property type="entry name" value="OS03G0707200 PROTEIN-RELATED"/>
    <property type="match status" value="1"/>
</dbReference>
<organism evidence="8 9">
    <name type="scientific">Variovorax ginsengisoli</name>
    <dbReference type="NCBI Taxonomy" id="363844"/>
    <lineage>
        <taxon>Bacteria</taxon>
        <taxon>Pseudomonadati</taxon>
        <taxon>Pseudomonadota</taxon>
        <taxon>Betaproteobacteria</taxon>
        <taxon>Burkholderiales</taxon>
        <taxon>Comamonadaceae</taxon>
        <taxon>Variovorax</taxon>
    </lineage>
</organism>
<accession>A0ABT9SCN5</accession>
<feature type="transmembrane region" description="Helical" evidence="6">
    <location>
        <begin position="21"/>
        <end position="43"/>
    </location>
</feature>
<protein>
    <submittedName>
        <fullName evidence="8">Drug/metabolite transporter (DMT)-like permease</fullName>
    </submittedName>
</protein>
<keyword evidence="3 6" id="KW-0812">Transmembrane</keyword>
<evidence type="ECO:0000256" key="3">
    <source>
        <dbReference type="ARBA" id="ARBA00022692"/>
    </source>
</evidence>
<feature type="transmembrane region" description="Helical" evidence="6">
    <location>
        <begin position="138"/>
        <end position="155"/>
    </location>
</feature>
<gene>
    <name evidence="8" type="ORF">J2W36_004388</name>
</gene>
<evidence type="ECO:0000256" key="6">
    <source>
        <dbReference type="SAM" id="Phobius"/>
    </source>
</evidence>
<feature type="transmembrane region" description="Helical" evidence="6">
    <location>
        <begin position="167"/>
        <end position="186"/>
    </location>
</feature>
<dbReference type="EMBL" id="JAUSRO010000016">
    <property type="protein sequence ID" value="MDP9902112.1"/>
    <property type="molecule type" value="Genomic_DNA"/>
</dbReference>
<evidence type="ECO:0000313" key="9">
    <source>
        <dbReference type="Proteomes" id="UP001226867"/>
    </source>
</evidence>
<evidence type="ECO:0000256" key="4">
    <source>
        <dbReference type="ARBA" id="ARBA00022989"/>
    </source>
</evidence>
<dbReference type="InterPro" id="IPR051258">
    <property type="entry name" value="Diverse_Substrate_Transporter"/>
</dbReference>
<keyword evidence="2" id="KW-1003">Cell membrane</keyword>
<keyword evidence="5 6" id="KW-0472">Membrane</keyword>
<feature type="domain" description="EamA" evidence="7">
    <location>
        <begin position="21"/>
        <end position="153"/>
    </location>
</feature>
<dbReference type="RefSeq" id="WP_307691873.1">
    <property type="nucleotide sequence ID" value="NZ_JAUSRO010000016.1"/>
</dbReference>
<keyword evidence="9" id="KW-1185">Reference proteome</keyword>
<dbReference type="Gene3D" id="1.10.3730.20">
    <property type="match status" value="1"/>
</dbReference>
<feature type="transmembrane region" description="Helical" evidence="6">
    <location>
        <begin position="109"/>
        <end position="131"/>
    </location>
</feature>
<keyword evidence="4 6" id="KW-1133">Transmembrane helix</keyword>
<feature type="transmembrane region" description="Helical" evidence="6">
    <location>
        <begin position="193"/>
        <end position="212"/>
    </location>
</feature>
<evidence type="ECO:0000256" key="1">
    <source>
        <dbReference type="ARBA" id="ARBA00004651"/>
    </source>
</evidence>
<name>A0ABT9SCN5_9BURK</name>